<dbReference type="Proteomes" id="UP000299102">
    <property type="component" value="Unassembled WGS sequence"/>
</dbReference>
<organism evidence="2 3">
    <name type="scientific">Eumeta variegata</name>
    <name type="common">Bagworm moth</name>
    <name type="synonym">Eumeta japonica</name>
    <dbReference type="NCBI Taxonomy" id="151549"/>
    <lineage>
        <taxon>Eukaryota</taxon>
        <taxon>Metazoa</taxon>
        <taxon>Ecdysozoa</taxon>
        <taxon>Arthropoda</taxon>
        <taxon>Hexapoda</taxon>
        <taxon>Insecta</taxon>
        <taxon>Pterygota</taxon>
        <taxon>Neoptera</taxon>
        <taxon>Endopterygota</taxon>
        <taxon>Lepidoptera</taxon>
        <taxon>Glossata</taxon>
        <taxon>Ditrysia</taxon>
        <taxon>Tineoidea</taxon>
        <taxon>Psychidae</taxon>
        <taxon>Oiketicinae</taxon>
        <taxon>Eumeta</taxon>
    </lineage>
</organism>
<dbReference type="AlphaFoldDB" id="A0A4C1YTH9"/>
<gene>
    <name evidence="2" type="ORF">EVAR_57129_1</name>
</gene>
<evidence type="ECO:0000256" key="1">
    <source>
        <dbReference type="SAM" id="MobiDB-lite"/>
    </source>
</evidence>
<comment type="caution">
    <text evidence="2">The sequence shown here is derived from an EMBL/GenBank/DDBJ whole genome shotgun (WGS) entry which is preliminary data.</text>
</comment>
<keyword evidence="3" id="KW-1185">Reference proteome</keyword>
<reference evidence="2 3" key="1">
    <citation type="journal article" date="2019" name="Commun. Biol.">
        <title>The bagworm genome reveals a unique fibroin gene that provides high tensile strength.</title>
        <authorList>
            <person name="Kono N."/>
            <person name="Nakamura H."/>
            <person name="Ohtoshi R."/>
            <person name="Tomita M."/>
            <person name="Numata K."/>
            <person name="Arakawa K."/>
        </authorList>
    </citation>
    <scope>NUCLEOTIDE SEQUENCE [LARGE SCALE GENOMIC DNA]</scope>
</reference>
<accession>A0A4C1YTH9</accession>
<sequence>MRTQTGATSRFMGTRSSVNAALRRARPALPMRPRSTSGDKSRQEAALDGADGRYGGYAYCPVVRFLEARSLNTPPRMRIDFYER</sequence>
<feature type="region of interest" description="Disordered" evidence="1">
    <location>
        <begin position="1"/>
        <end position="51"/>
    </location>
</feature>
<evidence type="ECO:0000313" key="3">
    <source>
        <dbReference type="Proteomes" id="UP000299102"/>
    </source>
</evidence>
<protein>
    <submittedName>
        <fullName evidence="2">Uncharacterized protein</fullName>
    </submittedName>
</protein>
<proteinExistence type="predicted"/>
<name>A0A4C1YTH9_EUMVA</name>
<dbReference type="EMBL" id="BGZK01001364">
    <property type="protein sequence ID" value="GBP78283.1"/>
    <property type="molecule type" value="Genomic_DNA"/>
</dbReference>
<evidence type="ECO:0000313" key="2">
    <source>
        <dbReference type="EMBL" id="GBP78283.1"/>
    </source>
</evidence>